<evidence type="ECO:0000313" key="6">
    <source>
        <dbReference type="Proteomes" id="UP001501079"/>
    </source>
</evidence>
<evidence type="ECO:0000256" key="1">
    <source>
        <dbReference type="ARBA" id="ARBA00023015"/>
    </source>
</evidence>
<keyword evidence="2" id="KW-0238">DNA-binding</keyword>
<dbReference type="Proteomes" id="UP001501079">
    <property type="component" value="Unassembled WGS sequence"/>
</dbReference>
<dbReference type="Gene3D" id="1.25.40.10">
    <property type="entry name" value="Tetratricopeptide repeat domain"/>
    <property type="match status" value="1"/>
</dbReference>
<accession>A0ABP8A978</accession>
<dbReference type="EMBL" id="BAABBW010000005">
    <property type="protein sequence ID" value="GAA4180196.1"/>
    <property type="molecule type" value="Genomic_DNA"/>
</dbReference>
<gene>
    <name evidence="5" type="ORF">GCM10022287_33700</name>
</gene>
<comment type="caution">
    <text evidence="5">The sequence shown here is derived from an EMBL/GenBank/DDBJ whole genome shotgun (WGS) entry which is preliminary data.</text>
</comment>
<name>A0ABP8A978_9MICO</name>
<dbReference type="PROSITE" id="PS00622">
    <property type="entry name" value="HTH_LUXR_1"/>
    <property type="match status" value="1"/>
</dbReference>
<dbReference type="PROSITE" id="PS50043">
    <property type="entry name" value="HTH_LUXR_2"/>
    <property type="match status" value="1"/>
</dbReference>
<dbReference type="SMART" id="SM00421">
    <property type="entry name" value="HTH_LUXR"/>
    <property type="match status" value="1"/>
</dbReference>
<dbReference type="Gene3D" id="1.10.10.10">
    <property type="entry name" value="Winged helix-like DNA-binding domain superfamily/Winged helix DNA-binding domain"/>
    <property type="match status" value="1"/>
</dbReference>
<organism evidence="5 6">
    <name type="scientific">Gryllotalpicola koreensis</name>
    <dbReference type="NCBI Taxonomy" id="993086"/>
    <lineage>
        <taxon>Bacteria</taxon>
        <taxon>Bacillati</taxon>
        <taxon>Actinomycetota</taxon>
        <taxon>Actinomycetes</taxon>
        <taxon>Micrococcales</taxon>
        <taxon>Microbacteriaceae</taxon>
        <taxon>Gryllotalpicola</taxon>
    </lineage>
</organism>
<evidence type="ECO:0000313" key="5">
    <source>
        <dbReference type="EMBL" id="GAA4180196.1"/>
    </source>
</evidence>
<keyword evidence="1" id="KW-0805">Transcription regulation</keyword>
<dbReference type="InterPro" id="IPR011990">
    <property type="entry name" value="TPR-like_helical_dom_sf"/>
</dbReference>
<keyword evidence="3" id="KW-0804">Transcription</keyword>
<dbReference type="CDD" id="cd06170">
    <property type="entry name" value="LuxR_C_like"/>
    <property type="match status" value="1"/>
</dbReference>
<dbReference type="InterPro" id="IPR000792">
    <property type="entry name" value="Tscrpt_reg_LuxR_C"/>
</dbReference>
<evidence type="ECO:0000256" key="2">
    <source>
        <dbReference type="ARBA" id="ARBA00023125"/>
    </source>
</evidence>
<proteinExistence type="predicted"/>
<protein>
    <submittedName>
        <fullName evidence="5">LuxR family transcriptional regulator</fullName>
    </submittedName>
</protein>
<dbReference type="InterPro" id="IPR036388">
    <property type="entry name" value="WH-like_DNA-bd_sf"/>
</dbReference>
<dbReference type="InterPro" id="IPR016032">
    <property type="entry name" value="Sig_transdc_resp-reg_C-effctor"/>
</dbReference>
<feature type="domain" description="HTH luxR-type" evidence="4">
    <location>
        <begin position="896"/>
        <end position="961"/>
    </location>
</feature>
<dbReference type="Pfam" id="PF00196">
    <property type="entry name" value="GerE"/>
    <property type="match status" value="1"/>
</dbReference>
<dbReference type="PANTHER" id="PTHR44688">
    <property type="entry name" value="DNA-BINDING TRANSCRIPTIONAL ACTIVATOR DEVR_DOSR"/>
    <property type="match status" value="1"/>
</dbReference>
<sequence>MSAYPTPRAVATAATYERLRSAIARVAALTLEPRARVGSVLVYGPPGHQPATLLRDCVRFLEDWTLVAGVADERERMSDWAFLESLGSTLAHFGAQLTTPLSAPGVPDDPTVVGRGLARALAGIEAPICLIVENMHFVDEKSADAVRFAMRRHGRQPQLLLMSTESLASPNELTLLSLAQQRPENNVIVRVPALSAADVQELAVERAGRPLAGRVARHFVEDTEGNPTLIAGLFEAYSGDLRRALHPAAVDLDRGRIVPLLPHQQRALGEAPLGVRTAAEIVAVLREPTAIAAVNRVAAWLGITDSFGAFDLDGAERAGLVRFIADAAVPTVAPPTRVAGDAIAAGITIDRRREIHRAAADVLTGVTVLRHRIGAMDVEDVTLVADLIEGALTRAAVGDAERAMSLALSAVQLAAPGAEYERALLSAGTLALRLHEHQRVFGLKGEVAALPESQLRDAILADLEVLTGNRDAGIERALAVIAAPDDSPTGRALRAHAAAMIPLYDAVNEHHELVGSHVAAARRILASAPVRAADVAPELRWLVRPGENELWLTSWELVAAARLREPERLADRMARLDLLLRSTPDSPAAVDAIVYRARTLLYAGRVTDAANLLHRAIRVAGGYPNAWMRHTALTMYAHVLFLTGDWQQALITGRKALDSAFDDPYRATLPTAYAISGLVPAARGDAAEVQRVERLIGLLPPTGGGAVPYDPDLADLMRAELGAALGDPLAQLRATEAARVATRRGSAWSWLPLHVDALLALGRTAEALSIANEALSGQTPWSRSPHAASRLRARIALATRELEQAKALYAGVVKSQTGASQPFLLARDRVDYASVLQASGDADGALEQLELAAATFRRLKAGTYLMRTLERIEALADERPAVPPPPVRPALDQPANAAVLAELTAREREVALAVASGLTNREVAEQLYISVTTVNFHVRNILAKLGLRSRRELRVVLHRKPRDGDGTVRS</sequence>
<evidence type="ECO:0000256" key="3">
    <source>
        <dbReference type="ARBA" id="ARBA00023163"/>
    </source>
</evidence>
<dbReference type="RefSeq" id="WP_344756595.1">
    <property type="nucleotide sequence ID" value="NZ_BAABBW010000005.1"/>
</dbReference>
<evidence type="ECO:0000259" key="4">
    <source>
        <dbReference type="PROSITE" id="PS50043"/>
    </source>
</evidence>
<dbReference type="SUPFAM" id="SSF48452">
    <property type="entry name" value="TPR-like"/>
    <property type="match status" value="1"/>
</dbReference>
<dbReference type="PANTHER" id="PTHR44688:SF16">
    <property type="entry name" value="DNA-BINDING TRANSCRIPTIONAL ACTIVATOR DEVR_DOSR"/>
    <property type="match status" value="1"/>
</dbReference>
<reference evidence="6" key="1">
    <citation type="journal article" date="2019" name="Int. J. Syst. Evol. Microbiol.">
        <title>The Global Catalogue of Microorganisms (GCM) 10K type strain sequencing project: providing services to taxonomists for standard genome sequencing and annotation.</title>
        <authorList>
            <consortium name="The Broad Institute Genomics Platform"/>
            <consortium name="The Broad Institute Genome Sequencing Center for Infectious Disease"/>
            <person name="Wu L."/>
            <person name="Ma J."/>
        </authorList>
    </citation>
    <scope>NUCLEOTIDE SEQUENCE [LARGE SCALE GENOMIC DNA]</scope>
    <source>
        <strain evidence="6">JCM 17591</strain>
    </source>
</reference>
<dbReference type="SUPFAM" id="SSF46894">
    <property type="entry name" value="C-terminal effector domain of the bipartite response regulators"/>
    <property type="match status" value="1"/>
</dbReference>
<dbReference type="PRINTS" id="PR00038">
    <property type="entry name" value="HTHLUXR"/>
</dbReference>
<keyword evidence="6" id="KW-1185">Reference proteome</keyword>